<evidence type="ECO:0000313" key="2">
    <source>
        <dbReference type="EMBL" id="GAA0564507.1"/>
    </source>
</evidence>
<evidence type="ECO:0000256" key="1">
    <source>
        <dbReference type="SAM" id="Phobius"/>
    </source>
</evidence>
<feature type="transmembrane region" description="Helical" evidence="1">
    <location>
        <begin position="47"/>
        <end position="67"/>
    </location>
</feature>
<dbReference type="Proteomes" id="UP001500729">
    <property type="component" value="Unassembled WGS sequence"/>
</dbReference>
<proteinExistence type="predicted"/>
<feature type="transmembrane region" description="Helical" evidence="1">
    <location>
        <begin position="112"/>
        <end position="134"/>
    </location>
</feature>
<accession>A0ABN1EFA1</accession>
<feature type="transmembrane region" description="Helical" evidence="1">
    <location>
        <begin position="22"/>
        <end position="41"/>
    </location>
</feature>
<keyword evidence="1" id="KW-0472">Membrane</keyword>
<dbReference type="RefSeq" id="WP_009951220.1">
    <property type="nucleotide sequence ID" value="NZ_BAAAGS010000112.1"/>
</dbReference>
<protein>
    <recommendedName>
        <fullName evidence="4">PAP2 superfamily protein</fullName>
    </recommendedName>
</protein>
<keyword evidence="3" id="KW-1185">Reference proteome</keyword>
<organism evidence="2 3">
    <name type="scientific">Saccharopolyspora erythraea</name>
    <name type="common">Streptomyces erythraeus</name>
    <dbReference type="NCBI Taxonomy" id="1836"/>
    <lineage>
        <taxon>Bacteria</taxon>
        <taxon>Bacillati</taxon>
        <taxon>Actinomycetota</taxon>
        <taxon>Actinomycetes</taxon>
        <taxon>Pseudonocardiales</taxon>
        <taxon>Pseudonocardiaceae</taxon>
        <taxon>Saccharopolyspora</taxon>
    </lineage>
</organism>
<name>A0ABN1EFA1_SACER</name>
<comment type="caution">
    <text evidence="2">The sequence shown here is derived from an EMBL/GenBank/DDBJ whole genome shotgun (WGS) entry which is preliminary data.</text>
</comment>
<sequence>MAATEEGPQAAGIRLARIVAEVFAPAVLVCAVTVAIALASSPDLPAGLLWALVSAGFCSGIPIWFLARGARAGRWDTHHVRDREDRILPLTVAVGSVLLGLVILVFGGAPGALVSLVTTMLVCLTAATVVTKWWKISMHAAIAAGTVAITALTFGLWWWLATSVVTLVGWSRVVTGDHTPAQAIGGAVLGTALGGGLYAVLL</sequence>
<dbReference type="InterPro" id="IPR036938">
    <property type="entry name" value="PAP2/HPO_sf"/>
</dbReference>
<keyword evidence="1" id="KW-1133">Transmembrane helix</keyword>
<feature type="transmembrane region" description="Helical" evidence="1">
    <location>
        <begin position="87"/>
        <end position="106"/>
    </location>
</feature>
<evidence type="ECO:0000313" key="3">
    <source>
        <dbReference type="Proteomes" id="UP001500729"/>
    </source>
</evidence>
<feature type="transmembrane region" description="Helical" evidence="1">
    <location>
        <begin position="141"/>
        <end position="160"/>
    </location>
</feature>
<evidence type="ECO:0008006" key="4">
    <source>
        <dbReference type="Google" id="ProtNLM"/>
    </source>
</evidence>
<dbReference type="EMBL" id="BAAAGS010000112">
    <property type="protein sequence ID" value="GAA0564507.1"/>
    <property type="molecule type" value="Genomic_DNA"/>
</dbReference>
<gene>
    <name evidence="2" type="ORF">GCM10009533_70610</name>
</gene>
<dbReference type="Gene3D" id="1.20.144.10">
    <property type="entry name" value="Phosphatidic acid phosphatase type 2/haloperoxidase"/>
    <property type="match status" value="1"/>
</dbReference>
<reference evidence="2 3" key="1">
    <citation type="journal article" date="2019" name="Int. J. Syst. Evol. Microbiol.">
        <title>The Global Catalogue of Microorganisms (GCM) 10K type strain sequencing project: providing services to taxonomists for standard genome sequencing and annotation.</title>
        <authorList>
            <consortium name="The Broad Institute Genomics Platform"/>
            <consortium name="The Broad Institute Genome Sequencing Center for Infectious Disease"/>
            <person name="Wu L."/>
            <person name="Ma J."/>
        </authorList>
    </citation>
    <scope>NUCLEOTIDE SEQUENCE [LARGE SCALE GENOMIC DNA]</scope>
    <source>
        <strain evidence="2 3">JCM 10303</strain>
    </source>
</reference>
<dbReference type="SUPFAM" id="SSF48317">
    <property type="entry name" value="Acid phosphatase/Vanadium-dependent haloperoxidase"/>
    <property type="match status" value="1"/>
</dbReference>
<feature type="transmembrane region" description="Helical" evidence="1">
    <location>
        <begin position="180"/>
        <end position="201"/>
    </location>
</feature>
<keyword evidence="1" id="KW-0812">Transmembrane</keyword>